<keyword evidence="5 9" id="KW-1133">Transmembrane helix</keyword>
<gene>
    <name evidence="10" type="ORF">SAMN05661044_03052</name>
</gene>
<dbReference type="GO" id="GO:0005254">
    <property type="term" value="F:chloride channel activity"/>
    <property type="evidence" value="ECO:0007669"/>
    <property type="project" value="InterPro"/>
</dbReference>
<evidence type="ECO:0000313" key="10">
    <source>
        <dbReference type="EMBL" id="SEL66973.1"/>
    </source>
</evidence>
<dbReference type="AlphaFoldDB" id="A0A1H7S391"/>
<accession>A0A1H7S391</accession>
<feature type="transmembrane region" description="Helical" evidence="9">
    <location>
        <begin position="226"/>
        <end position="254"/>
    </location>
</feature>
<dbReference type="PANTHER" id="PTHR33281">
    <property type="entry name" value="UPF0187 PROTEIN YNEE"/>
    <property type="match status" value="1"/>
</dbReference>
<evidence type="ECO:0000256" key="3">
    <source>
        <dbReference type="ARBA" id="ARBA00022475"/>
    </source>
</evidence>
<dbReference type="Pfam" id="PF25539">
    <property type="entry name" value="Bestrophin_2"/>
    <property type="match status" value="1"/>
</dbReference>
<reference evidence="11" key="1">
    <citation type="submission" date="2016-10" db="EMBL/GenBank/DDBJ databases">
        <authorList>
            <person name="Varghese N."/>
            <person name="Submissions S."/>
        </authorList>
    </citation>
    <scope>NUCLEOTIDE SEQUENCE [LARGE SCALE GENOMIC DNA]</scope>
    <source>
        <strain evidence="11">DSM 18733</strain>
    </source>
</reference>
<evidence type="ECO:0000313" key="11">
    <source>
        <dbReference type="Proteomes" id="UP000199421"/>
    </source>
</evidence>
<evidence type="ECO:0000256" key="9">
    <source>
        <dbReference type="SAM" id="Phobius"/>
    </source>
</evidence>
<feature type="transmembrane region" description="Helical" evidence="9">
    <location>
        <begin position="54"/>
        <end position="75"/>
    </location>
</feature>
<dbReference type="RefSeq" id="WP_093326193.1">
    <property type="nucleotide sequence ID" value="NZ_FOAF01000003.1"/>
</dbReference>
<evidence type="ECO:0000256" key="6">
    <source>
        <dbReference type="ARBA" id="ARBA00023065"/>
    </source>
</evidence>
<keyword evidence="2" id="KW-0813">Transport</keyword>
<keyword evidence="4 9" id="KW-0812">Transmembrane</keyword>
<evidence type="ECO:0000256" key="2">
    <source>
        <dbReference type="ARBA" id="ARBA00022448"/>
    </source>
</evidence>
<sequence>MIVYNPKDWIHSVISFHRSETIKKLYPFLILMALYSWAIAYIEMEYLKISSQSWLRNIPTMHSLLGFVLSILLVFRTNTAYDRWWEGRKLWGQLTNNSRNLALRIESLLPITDHVNRSFFRKSIPLFASTLREHLQSNQTRFMLDEIDHPEFRGLDENKHGPNQVSSMIFKRTNELYKTGIITGDQLIILNGELLSFTDICGACERIKNTPIPFTYTSFIKKFISVYVLTLPYGFVFSLGYFVIPAAVFTFYVLTSLELIAEEIEDPFGSDSNDLPLGKITENIRKHVGEILH</sequence>
<feature type="transmembrane region" description="Helical" evidence="9">
    <location>
        <begin position="25"/>
        <end position="42"/>
    </location>
</feature>
<evidence type="ECO:0000256" key="8">
    <source>
        <dbReference type="ARBA" id="ARBA00034708"/>
    </source>
</evidence>
<comment type="subcellular location">
    <subcellularLocation>
        <location evidence="1">Cell membrane</location>
        <topology evidence="1">Multi-pass membrane protein</topology>
    </subcellularLocation>
</comment>
<dbReference type="Proteomes" id="UP000199421">
    <property type="component" value="Unassembled WGS sequence"/>
</dbReference>
<keyword evidence="6" id="KW-0406">Ion transport</keyword>
<protein>
    <submittedName>
        <fullName evidence="10">Putative membrane protein</fullName>
    </submittedName>
</protein>
<dbReference type="GO" id="GO:0005886">
    <property type="term" value="C:plasma membrane"/>
    <property type="evidence" value="ECO:0007669"/>
    <property type="project" value="UniProtKB-SubCell"/>
</dbReference>
<dbReference type="PANTHER" id="PTHR33281:SF19">
    <property type="entry name" value="VOLTAGE-DEPENDENT ANION CHANNEL-FORMING PROTEIN YNEE"/>
    <property type="match status" value="1"/>
</dbReference>
<keyword evidence="3" id="KW-1003">Cell membrane</keyword>
<evidence type="ECO:0000256" key="4">
    <source>
        <dbReference type="ARBA" id="ARBA00022692"/>
    </source>
</evidence>
<dbReference type="OrthoDB" id="445589at2"/>
<dbReference type="InterPro" id="IPR044669">
    <property type="entry name" value="YneE/VCCN1/2-like"/>
</dbReference>
<keyword evidence="11" id="KW-1185">Reference proteome</keyword>
<organism evidence="10 11">
    <name type="scientific">Olivibacter domesticus</name>
    <name type="common">Pseudosphingobacterium domesticum</name>
    <dbReference type="NCBI Taxonomy" id="407022"/>
    <lineage>
        <taxon>Bacteria</taxon>
        <taxon>Pseudomonadati</taxon>
        <taxon>Bacteroidota</taxon>
        <taxon>Sphingobacteriia</taxon>
        <taxon>Sphingobacteriales</taxon>
        <taxon>Sphingobacteriaceae</taxon>
        <taxon>Olivibacter</taxon>
    </lineage>
</organism>
<keyword evidence="7 9" id="KW-0472">Membrane</keyword>
<evidence type="ECO:0000256" key="5">
    <source>
        <dbReference type="ARBA" id="ARBA00022989"/>
    </source>
</evidence>
<dbReference type="EMBL" id="FOAF01000003">
    <property type="protein sequence ID" value="SEL66973.1"/>
    <property type="molecule type" value="Genomic_DNA"/>
</dbReference>
<proteinExistence type="inferred from homology"/>
<evidence type="ECO:0000256" key="7">
    <source>
        <dbReference type="ARBA" id="ARBA00023136"/>
    </source>
</evidence>
<comment type="similarity">
    <text evidence="8">Belongs to the anion channel-forming bestrophin (TC 1.A.46) family.</text>
</comment>
<name>A0A1H7S391_OLID1</name>
<evidence type="ECO:0000256" key="1">
    <source>
        <dbReference type="ARBA" id="ARBA00004651"/>
    </source>
</evidence>